<dbReference type="AlphaFoldDB" id="A0A1H9YBN5"/>
<dbReference type="EMBL" id="FOHT01000001">
    <property type="protein sequence ID" value="SES66286.1"/>
    <property type="molecule type" value="Genomic_DNA"/>
</dbReference>
<accession>A0A1H9YBN5</accession>
<gene>
    <name evidence="1" type="ORF">SAMN05444285_101116</name>
</gene>
<sequence length="46" mass="5242">MGVKNQIKYGYYDWSQSEIYNEIVNADGKIMVVIAFGGSTYKFALE</sequence>
<protein>
    <submittedName>
        <fullName evidence="1">Uncharacterized protein</fullName>
    </submittedName>
</protein>
<organism evidence="1 2">
    <name type="scientific">Draconibacterium orientale</name>
    <dbReference type="NCBI Taxonomy" id="1168034"/>
    <lineage>
        <taxon>Bacteria</taxon>
        <taxon>Pseudomonadati</taxon>
        <taxon>Bacteroidota</taxon>
        <taxon>Bacteroidia</taxon>
        <taxon>Marinilabiliales</taxon>
        <taxon>Prolixibacteraceae</taxon>
        <taxon>Draconibacterium</taxon>
    </lineage>
</organism>
<dbReference type="Proteomes" id="UP000181981">
    <property type="component" value="Unassembled WGS sequence"/>
</dbReference>
<evidence type="ECO:0000313" key="2">
    <source>
        <dbReference type="Proteomes" id="UP000181981"/>
    </source>
</evidence>
<proteinExistence type="predicted"/>
<name>A0A1H9YBN5_9BACT</name>
<evidence type="ECO:0000313" key="1">
    <source>
        <dbReference type="EMBL" id="SES66286.1"/>
    </source>
</evidence>
<dbReference type="RefSeq" id="WP_157470857.1">
    <property type="nucleotide sequence ID" value="NZ_FOHT01000001.1"/>
</dbReference>
<reference evidence="1 2" key="1">
    <citation type="submission" date="2016-10" db="EMBL/GenBank/DDBJ databases">
        <authorList>
            <person name="de Groot N.N."/>
        </authorList>
    </citation>
    <scope>NUCLEOTIDE SEQUENCE [LARGE SCALE GENOMIC DNA]</scope>
    <source>
        <strain evidence="1 2">DSM 25947</strain>
    </source>
</reference>